<gene>
    <name evidence="11" type="ORF">UAU_01988</name>
</gene>
<feature type="domain" description="Cas12f1-like TNB" evidence="9">
    <location>
        <begin position="346"/>
        <end position="413"/>
    </location>
</feature>
<evidence type="ECO:0000256" key="7">
    <source>
        <dbReference type="ARBA" id="ARBA00023172"/>
    </source>
</evidence>
<keyword evidence="5" id="KW-0862">Zinc</keyword>
<dbReference type="InterPro" id="IPR001959">
    <property type="entry name" value="Transposase"/>
</dbReference>
<dbReference type="HOGENOM" id="CLU_032903_0_0_9"/>
<evidence type="ECO:0000313" key="11">
    <source>
        <dbReference type="EMBL" id="EOH94253.1"/>
    </source>
</evidence>
<evidence type="ECO:0000256" key="2">
    <source>
        <dbReference type="ARBA" id="ARBA00011044"/>
    </source>
</evidence>
<comment type="similarity">
    <text evidence="2">In the N-terminal section; belongs to the transposase 2 family.</text>
</comment>
<sequence length="424" mass="49290">MPFLFRETVQLKNDKKLLLRDFPHDILIGEQMFVYSELKKGVDLMEQLKAYKYRIYPTEEQVVFFAKTFGCVRKVYNLMLDERIKAYAAMKNVPSKKLKKPTPAKYKNDYPYLKEVDSLALANAQLNLDKAYNNFFRDKRVGFPKFKSKSSTVQSYTTNNQHGTISLVENNYIKLPKLKSLVCIKRHRHPKGEIRSATISYHSSGKYYLSLLCKEEIPKLPKTNTAIGIDLGITDFAILSDGQKIDNHRFTAEMERKVIREQRKLSRRGLQAKKAGKKLSEAKNYQKQKRKVARLHEKVKNQRNDFLNKLSTELIKNHDVICIEDLHTKGLLRNHKLAKSISDVSWSSFVAKLQYKADWYGREMIQVARWYPSSQLCSDCGHKDGKKPLQIRAWTCPVCHTHHDRDINASINILNEGLRMRAFA</sequence>
<dbReference type="PANTHER" id="PTHR30405:SF25">
    <property type="entry name" value="RNA-GUIDED DNA ENDONUCLEASE INSQ-RELATED"/>
    <property type="match status" value="1"/>
</dbReference>
<feature type="domain" description="Transposase putative helix-turn-helix" evidence="10">
    <location>
        <begin position="45"/>
        <end position="90"/>
    </location>
</feature>
<dbReference type="GO" id="GO:0046872">
    <property type="term" value="F:metal ion binding"/>
    <property type="evidence" value="ECO:0007669"/>
    <property type="project" value="UniProtKB-KW"/>
</dbReference>
<dbReference type="GO" id="GO:0003677">
    <property type="term" value="F:DNA binding"/>
    <property type="evidence" value="ECO:0007669"/>
    <property type="project" value="UniProtKB-KW"/>
</dbReference>
<comment type="caution">
    <text evidence="11">The sequence shown here is derived from an EMBL/GenBank/DDBJ whole genome shotgun (WGS) entry which is preliminary data.</text>
</comment>
<dbReference type="InterPro" id="IPR053522">
    <property type="entry name" value="RNA-guided_endonuclease_TnpB"/>
</dbReference>
<evidence type="ECO:0000256" key="4">
    <source>
        <dbReference type="ARBA" id="ARBA00022723"/>
    </source>
</evidence>
<dbReference type="GO" id="GO:0032196">
    <property type="term" value="P:transposition"/>
    <property type="evidence" value="ECO:0007669"/>
    <property type="project" value="UniProtKB-KW"/>
</dbReference>
<accession>R2QG95</accession>
<dbReference type="EMBL" id="AJAQ01000015">
    <property type="protein sequence ID" value="EOH94253.1"/>
    <property type="molecule type" value="Genomic_DNA"/>
</dbReference>
<evidence type="ECO:0000259" key="8">
    <source>
        <dbReference type="Pfam" id="PF01385"/>
    </source>
</evidence>
<dbReference type="Proteomes" id="UP000013782">
    <property type="component" value="Unassembled WGS sequence"/>
</dbReference>
<keyword evidence="7" id="KW-0233">DNA recombination</keyword>
<dbReference type="PANTHER" id="PTHR30405">
    <property type="entry name" value="TRANSPOSASE"/>
    <property type="match status" value="1"/>
</dbReference>
<dbReference type="AlphaFoldDB" id="R2QG95"/>
<dbReference type="Pfam" id="PF01385">
    <property type="entry name" value="OrfB_IS605"/>
    <property type="match status" value="1"/>
</dbReference>
<dbReference type="InterPro" id="IPR051399">
    <property type="entry name" value="RNA-guided_DNA_endo/Transpos"/>
</dbReference>
<protein>
    <submittedName>
        <fullName evidence="11">IS605 OrfB family transposase</fullName>
    </submittedName>
</protein>
<comment type="similarity">
    <text evidence="1">In the C-terminal section; belongs to the transposase 35 family.</text>
</comment>
<keyword evidence="6" id="KW-0238">DNA-binding</keyword>
<dbReference type="InterPro" id="IPR021027">
    <property type="entry name" value="Transposase_put_HTH"/>
</dbReference>
<organism evidence="11 12">
    <name type="scientific">Enterococcus pallens ATCC BAA-351</name>
    <dbReference type="NCBI Taxonomy" id="1158607"/>
    <lineage>
        <taxon>Bacteria</taxon>
        <taxon>Bacillati</taxon>
        <taxon>Bacillota</taxon>
        <taxon>Bacilli</taxon>
        <taxon>Lactobacillales</taxon>
        <taxon>Enterococcaceae</taxon>
        <taxon>Enterococcus</taxon>
    </lineage>
</organism>
<evidence type="ECO:0000256" key="3">
    <source>
        <dbReference type="ARBA" id="ARBA00022578"/>
    </source>
</evidence>
<evidence type="ECO:0000256" key="5">
    <source>
        <dbReference type="ARBA" id="ARBA00022833"/>
    </source>
</evidence>
<dbReference type="Pfam" id="PF12323">
    <property type="entry name" value="HTH_OrfB_IS605"/>
    <property type="match status" value="1"/>
</dbReference>
<name>R2QG95_9ENTE</name>
<keyword evidence="4" id="KW-0479">Metal-binding</keyword>
<keyword evidence="12" id="KW-1185">Reference proteome</keyword>
<dbReference type="PATRIC" id="fig|1158607.3.peg.1956"/>
<dbReference type="NCBIfam" id="NF038281">
    <property type="entry name" value="IS200_TnpB"/>
    <property type="match status" value="1"/>
</dbReference>
<dbReference type="NCBIfam" id="TIGR01766">
    <property type="entry name" value="IS200/IS605 family accessory protein TnpB-like domain"/>
    <property type="match status" value="1"/>
</dbReference>
<keyword evidence="3" id="KW-0815">Transposition</keyword>
<evidence type="ECO:0000256" key="1">
    <source>
        <dbReference type="ARBA" id="ARBA00008761"/>
    </source>
</evidence>
<evidence type="ECO:0000256" key="6">
    <source>
        <dbReference type="ARBA" id="ARBA00023125"/>
    </source>
</evidence>
<dbReference type="InterPro" id="IPR010095">
    <property type="entry name" value="Cas12f1-like_TNB"/>
</dbReference>
<feature type="domain" description="Probable transposase IS891/IS1136/IS1341" evidence="8">
    <location>
        <begin position="215"/>
        <end position="333"/>
    </location>
</feature>
<proteinExistence type="inferred from homology"/>
<dbReference type="NCBIfam" id="NF040570">
    <property type="entry name" value="guided_TnpB"/>
    <property type="match status" value="1"/>
</dbReference>
<dbReference type="Pfam" id="PF07282">
    <property type="entry name" value="Cas12f1-like_TNB"/>
    <property type="match status" value="1"/>
</dbReference>
<reference evidence="11 12" key="1">
    <citation type="submission" date="2013-02" db="EMBL/GenBank/DDBJ databases">
        <title>The Genome Sequence of Enterococcus pallens BAA-351.</title>
        <authorList>
            <consortium name="The Broad Institute Genome Sequencing Platform"/>
            <consortium name="The Broad Institute Genome Sequencing Center for Infectious Disease"/>
            <person name="Earl A.M."/>
            <person name="Gilmore M.S."/>
            <person name="Lebreton F."/>
            <person name="Walker B."/>
            <person name="Young S.K."/>
            <person name="Zeng Q."/>
            <person name="Gargeya S."/>
            <person name="Fitzgerald M."/>
            <person name="Haas B."/>
            <person name="Abouelleil A."/>
            <person name="Alvarado L."/>
            <person name="Arachchi H.M."/>
            <person name="Berlin A.M."/>
            <person name="Chapman S.B."/>
            <person name="Dewar J."/>
            <person name="Goldberg J."/>
            <person name="Griggs A."/>
            <person name="Gujja S."/>
            <person name="Hansen M."/>
            <person name="Howarth C."/>
            <person name="Imamovic A."/>
            <person name="Larimer J."/>
            <person name="McCowan C."/>
            <person name="Murphy C."/>
            <person name="Neiman D."/>
            <person name="Pearson M."/>
            <person name="Priest M."/>
            <person name="Roberts A."/>
            <person name="Saif S."/>
            <person name="Shea T."/>
            <person name="Sisk P."/>
            <person name="Sykes S."/>
            <person name="Wortman J."/>
            <person name="Nusbaum C."/>
            <person name="Birren B."/>
        </authorList>
    </citation>
    <scope>NUCLEOTIDE SEQUENCE [LARGE SCALE GENOMIC DNA]</scope>
    <source>
        <strain evidence="11 12">ATCC BAA-351</strain>
    </source>
</reference>
<evidence type="ECO:0000259" key="10">
    <source>
        <dbReference type="Pfam" id="PF12323"/>
    </source>
</evidence>
<evidence type="ECO:0000259" key="9">
    <source>
        <dbReference type="Pfam" id="PF07282"/>
    </source>
</evidence>
<evidence type="ECO:0000313" key="12">
    <source>
        <dbReference type="Proteomes" id="UP000013782"/>
    </source>
</evidence>
<dbReference type="GO" id="GO:0006310">
    <property type="term" value="P:DNA recombination"/>
    <property type="evidence" value="ECO:0007669"/>
    <property type="project" value="UniProtKB-KW"/>
</dbReference>
<dbReference type="STRING" id="160454.RV10_GL001959"/>
<dbReference type="eggNOG" id="COG0675">
    <property type="taxonomic scope" value="Bacteria"/>
</dbReference>